<protein>
    <recommendedName>
        <fullName evidence="2">Fido domain-containing protein</fullName>
    </recommendedName>
</protein>
<evidence type="ECO:0000259" key="2">
    <source>
        <dbReference type="PROSITE" id="PS51459"/>
    </source>
</evidence>
<evidence type="ECO:0000313" key="4">
    <source>
        <dbReference type="Proteomes" id="UP000621500"/>
    </source>
</evidence>
<keyword evidence="4" id="KW-1185">Reference proteome</keyword>
<proteinExistence type="predicted"/>
<dbReference type="EMBL" id="BONX01000048">
    <property type="protein sequence ID" value="GIG99869.1"/>
    <property type="molecule type" value="Genomic_DNA"/>
</dbReference>
<accession>A0ABQ4EYZ2</accession>
<dbReference type="InterPro" id="IPR036597">
    <property type="entry name" value="Fido-like_dom_sf"/>
</dbReference>
<dbReference type="PROSITE" id="PS51459">
    <property type="entry name" value="FIDO"/>
    <property type="match status" value="1"/>
</dbReference>
<name>A0ABQ4EYZ2_9ACTN</name>
<evidence type="ECO:0000256" key="1">
    <source>
        <dbReference type="SAM" id="MobiDB-lite"/>
    </source>
</evidence>
<gene>
    <name evidence="3" type="ORF">Pma05_64420</name>
</gene>
<feature type="domain" description="Fido" evidence="2">
    <location>
        <begin position="97"/>
        <end position="238"/>
    </location>
</feature>
<dbReference type="Proteomes" id="UP000621500">
    <property type="component" value="Unassembled WGS sequence"/>
</dbReference>
<organism evidence="3 4">
    <name type="scientific">Plantactinospora mayteni</name>
    <dbReference type="NCBI Taxonomy" id="566021"/>
    <lineage>
        <taxon>Bacteria</taxon>
        <taxon>Bacillati</taxon>
        <taxon>Actinomycetota</taxon>
        <taxon>Actinomycetes</taxon>
        <taxon>Micromonosporales</taxon>
        <taxon>Micromonosporaceae</taxon>
        <taxon>Plantactinospora</taxon>
    </lineage>
</organism>
<comment type="caution">
    <text evidence="3">The sequence shown here is derived from an EMBL/GenBank/DDBJ whole genome shotgun (WGS) entry which is preliminary data.</text>
</comment>
<dbReference type="InterPro" id="IPR003812">
    <property type="entry name" value="Fido"/>
</dbReference>
<evidence type="ECO:0000313" key="3">
    <source>
        <dbReference type="EMBL" id="GIG99869.1"/>
    </source>
</evidence>
<feature type="region of interest" description="Disordered" evidence="1">
    <location>
        <begin position="254"/>
        <end position="289"/>
    </location>
</feature>
<dbReference type="Gene3D" id="1.10.3290.10">
    <property type="entry name" value="Fido-like domain"/>
    <property type="match status" value="1"/>
</dbReference>
<reference evidence="3 4" key="1">
    <citation type="submission" date="2021-01" db="EMBL/GenBank/DDBJ databases">
        <title>Whole genome shotgun sequence of Plantactinospora mayteni NBRC 109088.</title>
        <authorList>
            <person name="Komaki H."/>
            <person name="Tamura T."/>
        </authorList>
    </citation>
    <scope>NUCLEOTIDE SEQUENCE [LARGE SCALE GENOMIC DNA]</scope>
    <source>
        <strain evidence="3 4">NBRC 109088</strain>
    </source>
</reference>
<sequence length="289" mass="29223">MATDPLAPLLELADVAPAVERARERVDQALRHRALRRHGGQVAAEVSLRSAVASSALEGYAHERETVRAGTVTDPVPQGALRVAGALPGLADLWPKAPRQVLARLHTLAARGAVPEEALGRPVPDHGPGPAAGASVGPDALGARLDGLARLVAGGTSVSPVVLAAVVHGELLALRPFAGPSGVVARAAARLTLLATGFDPRGLIAVDLGHLEREPEYVGAAGAFATGTPDGLRSWLRHYATAVEVGAERLTEIGDEVLANPAPSGPTPDGATAAGSSQGARGPIDPGPA</sequence>